<gene>
    <name evidence="1" type="ORF">HNQ81_000750</name>
</gene>
<proteinExistence type="predicted"/>
<keyword evidence="2" id="KW-1185">Reference proteome</keyword>
<evidence type="ECO:0000313" key="1">
    <source>
        <dbReference type="EMBL" id="MBB5347040.1"/>
    </source>
</evidence>
<evidence type="ECO:0000313" key="2">
    <source>
        <dbReference type="Proteomes" id="UP000539642"/>
    </source>
</evidence>
<dbReference type="AlphaFoldDB" id="A0A840UZQ9"/>
<organism evidence="1 2">
    <name type="scientific">Desulfoprunum benzoelyticum</name>
    <dbReference type="NCBI Taxonomy" id="1506996"/>
    <lineage>
        <taxon>Bacteria</taxon>
        <taxon>Pseudomonadati</taxon>
        <taxon>Thermodesulfobacteriota</taxon>
        <taxon>Desulfobulbia</taxon>
        <taxon>Desulfobulbales</taxon>
        <taxon>Desulfobulbaceae</taxon>
        <taxon>Desulfoprunum</taxon>
    </lineage>
</organism>
<accession>A0A840UZQ9</accession>
<comment type="caution">
    <text evidence="1">The sequence shown here is derived from an EMBL/GenBank/DDBJ whole genome shotgun (WGS) entry which is preliminary data.</text>
</comment>
<dbReference type="EMBL" id="JACHEO010000002">
    <property type="protein sequence ID" value="MBB5347040.1"/>
    <property type="molecule type" value="Genomic_DNA"/>
</dbReference>
<sequence>MNFVFICPETNAIFATEDFSLAENHGVQTDHNGGKVLHATVVLNSPCPYCRKIHRYRAKDLACPFHANSGASIQLADHD</sequence>
<name>A0A840UZQ9_9BACT</name>
<dbReference type="RefSeq" id="WP_183348433.1">
    <property type="nucleotide sequence ID" value="NZ_JACHEO010000002.1"/>
</dbReference>
<dbReference type="Proteomes" id="UP000539642">
    <property type="component" value="Unassembled WGS sequence"/>
</dbReference>
<reference evidence="1 2" key="1">
    <citation type="submission" date="2020-08" db="EMBL/GenBank/DDBJ databases">
        <title>Genomic Encyclopedia of Type Strains, Phase IV (KMG-IV): sequencing the most valuable type-strain genomes for metagenomic binning, comparative biology and taxonomic classification.</title>
        <authorList>
            <person name="Goeker M."/>
        </authorList>
    </citation>
    <scope>NUCLEOTIDE SEQUENCE [LARGE SCALE GENOMIC DNA]</scope>
    <source>
        <strain evidence="1 2">DSM 28570</strain>
    </source>
</reference>
<protein>
    <submittedName>
        <fullName evidence="1">Uncharacterized protein</fullName>
    </submittedName>
</protein>